<dbReference type="SUPFAM" id="SSF48239">
    <property type="entry name" value="Terpenoid cyclases/Protein prenyltransferases"/>
    <property type="match status" value="1"/>
</dbReference>
<keyword evidence="1" id="KW-0812">Transmembrane</keyword>
<protein>
    <recommendedName>
        <fullName evidence="4">Squalene cyclase C-terminal domain-containing protein</fullName>
    </recommendedName>
</protein>
<dbReference type="InterPro" id="IPR008930">
    <property type="entry name" value="Terpenoid_cyclase/PrenylTrfase"/>
</dbReference>
<dbReference type="RefSeq" id="WP_126726064.1">
    <property type="nucleotide sequence ID" value="NZ_RYZH01000025.1"/>
</dbReference>
<reference evidence="2 3" key="2">
    <citation type="submission" date="2019-01" db="EMBL/GenBank/DDBJ databases">
        <title>Tautonia sociabilis, a novel thermotolerant planctomycete of Isosphaeraceae family, isolated from a 4000 m deep subterranean habitat.</title>
        <authorList>
            <person name="Kovaleva O.L."/>
            <person name="Elcheninov A.G."/>
            <person name="Van Heerden E."/>
            <person name="Toshchakov S.V."/>
            <person name="Novikov A."/>
            <person name="Bonch-Osmolovskaya E.A."/>
            <person name="Kublanov I.V."/>
        </authorList>
    </citation>
    <scope>NUCLEOTIDE SEQUENCE [LARGE SCALE GENOMIC DNA]</scope>
    <source>
        <strain evidence="2 3">GM2012</strain>
    </source>
</reference>
<dbReference type="Gene3D" id="1.50.10.20">
    <property type="match status" value="2"/>
</dbReference>
<dbReference type="CDD" id="cd00688">
    <property type="entry name" value="ISOPREN_C2_like"/>
    <property type="match status" value="1"/>
</dbReference>
<organism evidence="2 3">
    <name type="scientific">Tautonia sociabilis</name>
    <dbReference type="NCBI Taxonomy" id="2080755"/>
    <lineage>
        <taxon>Bacteria</taxon>
        <taxon>Pseudomonadati</taxon>
        <taxon>Planctomycetota</taxon>
        <taxon>Planctomycetia</taxon>
        <taxon>Isosphaerales</taxon>
        <taxon>Isosphaeraceae</taxon>
        <taxon>Tautonia</taxon>
    </lineage>
</organism>
<keyword evidence="1" id="KW-1133">Transmembrane helix</keyword>
<comment type="caution">
    <text evidence="2">The sequence shown here is derived from an EMBL/GenBank/DDBJ whole genome shotgun (WGS) entry which is preliminary data.</text>
</comment>
<reference evidence="2 3" key="1">
    <citation type="submission" date="2018-12" db="EMBL/GenBank/DDBJ databases">
        <authorList>
            <person name="Toschakov S.V."/>
        </authorList>
    </citation>
    <scope>NUCLEOTIDE SEQUENCE [LARGE SCALE GENOMIC DNA]</scope>
    <source>
        <strain evidence="2 3">GM2012</strain>
    </source>
</reference>
<dbReference type="EMBL" id="RYZH01000025">
    <property type="protein sequence ID" value="RUL87158.1"/>
    <property type="molecule type" value="Genomic_DNA"/>
</dbReference>
<feature type="transmembrane region" description="Helical" evidence="1">
    <location>
        <begin position="38"/>
        <end position="59"/>
    </location>
</feature>
<dbReference type="AlphaFoldDB" id="A0A432MIY8"/>
<dbReference type="Proteomes" id="UP000280296">
    <property type="component" value="Unassembled WGS sequence"/>
</dbReference>
<evidence type="ECO:0000313" key="3">
    <source>
        <dbReference type="Proteomes" id="UP000280296"/>
    </source>
</evidence>
<sequence>MPRSKRPKLWRRAWIALKRGLIRFDRRPPAWVDEVTPWAGSLLAHAVLLILIAVVAVLIPPADDGRSGESAFAATLADQLVDDLTSLDRLDRAGDPFTAIDQETPSLAIDADPSLVNVPELAARFAPELSRSPIELTIERPDHFVPGVATSATRLGGASRLAPFSGRSAAMKAALLRREGGTLESEQAVELGLDWLVRHQGPAGNWTLDPRPHCTQGLCPGGETIGSDSAATGLALLPMLGAGHSHTEPGRYQASIDRGLTWLKGIQQPSGELFVGGGDNTRMYSHAIGAMALCEAYGVSRDPLLREPAERAIRFIILAQNQLDGGWRYQPGDSGDTSVFGWQMLALRSAALSGIPVPDPVVEGCRGYLDAASADPIGATYSYRPGRKASPVMTAEALLCRQYLGWKPGSRPLREGAAQVYRDLMTSGDRNVYYWYYATQMLHNLGGKPWQTWNARIRDGLVANQVKGDGCDRGSWDPNAPQPDQWGRSAGRHYTTCLSLLTLEVYYRYLPLYQERDSSPLGTDAPGSDD</sequence>
<keyword evidence="1" id="KW-0472">Membrane</keyword>
<proteinExistence type="predicted"/>
<name>A0A432MIY8_9BACT</name>
<gene>
    <name evidence="2" type="ORF">TsocGM_13855</name>
</gene>
<evidence type="ECO:0000313" key="2">
    <source>
        <dbReference type="EMBL" id="RUL87158.1"/>
    </source>
</evidence>
<evidence type="ECO:0000256" key="1">
    <source>
        <dbReference type="SAM" id="Phobius"/>
    </source>
</evidence>
<dbReference type="OrthoDB" id="238862at2"/>
<accession>A0A432MIY8</accession>
<keyword evidence="3" id="KW-1185">Reference proteome</keyword>
<evidence type="ECO:0008006" key="4">
    <source>
        <dbReference type="Google" id="ProtNLM"/>
    </source>
</evidence>